<evidence type="ECO:0000313" key="1">
    <source>
        <dbReference type="EMBL" id="TJZ99626.1"/>
    </source>
</evidence>
<dbReference type="InterPro" id="IPR012337">
    <property type="entry name" value="RNaseH-like_sf"/>
</dbReference>
<gene>
    <name evidence="1" type="ORF">FCI23_45000</name>
</gene>
<dbReference type="AlphaFoldDB" id="A0A4U0RVS8"/>
<dbReference type="Proteomes" id="UP000305778">
    <property type="component" value="Unassembled WGS sequence"/>
</dbReference>
<proteinExistence type="predicted"/>
<dbReference type="EMBL" id="SUMC01000100">
    <property type="protein sequence ID" value="TJZ99626.1"/>
    <property type="molecule type" value="Genomic_DNA"/>
</dbReference>
<dbReference type="OrthoDB" id="3539237at2"/>
<organism evidence="1 2">
    <name type="scientific">Actinacidiphila oryziradicis</name>
    <dbReference type="NCBI Taxonomy" id="2571141"/>
    <lineage>
        <taxon>Bacteria</taxon>
        <taxon>Bacillati</taxon>
        <taxon>Actinomycetota</taxon>
        <taxon>Actinomycetes</taxon>
        <taxon>Kitasatosporales</taxon>
        <taxon>Streptomycetaceae</taxon>
        <taxon>Actinacidiphila</taxon>
    </lineage>
</organism>
<reference evidence="1 2" key="1">
    <citation type="submission" date="2019-04" db="EMBL/GenBank/DDBJ databases">
        <title>Streptomyces oryziradicis sp. nov., a novel actinomycete isolated from rhizosphere soil of rice (Oryza sativa L.).</title>
        <authorList>
            <person name="Li C."/>
        </authorList>
    </citation>
    <scope>NUCLEOTIDE SEQUENCE [LARGE SCALE GENOMIC DNA]</scope>
    <source>
        <strain evidence="1 2">NEAU-C40</strain>
    </source>
</reference>
<accession>A0A4U0RVS8</accession>
<dbReference type="RefSeq" id="WP_136729829.1">
    <property type="nucleotide sequence ID" value="NZ_SUMC01000100.1"/>
</dbReference>
<sequence length="103" mass="11104">MGLSEVTCLWYGSLHTRTVRVILLRDEDTDTGYDLALVTTDLTTTAANLISRYASRWSIEVGFAEARDLLGGVGTLIDTGVTQVGHNAGVEEVACGLDQCIDR</sequence>
<protein>
    <submittedName>
        <fullName evidence="1">Uncharacterized protein</fullName>
    </submittedName>
</protein>
<keyword evidence="2" id="KW-1185">Reference proteome</keyword>
<name>A0A4U0RVS8_9ACTN</name>
<comment type="caution">
    <text evidence="1">The sequence shown here is derived from an EMBL/GenBank/DDBJ whole genome shotgun (WGS) entry which is preliminary data.</text>
</comment>
<evidence type="ECO:0000313" key="2">
    <source>
        <dbReference type="Proteomes" id="UP000305778"/>
    </source>
</evidence>
<dbReference type="SUPFAM" id="SSF53098">
    <property type="entry name" value="Ribonuclease H-like"/>
    <property type="match status" value="1"/>
</dbReference>